<reference evidence="2 3" key="1">
    <citation type="submission" date="2014-04" db="EMBL/GenBank/DDBJ databases">
        <title>Evolutionary Origins and Diversification of the Mycorrhizal Mutualists.</title>
        <authorList>
            <consortium name="DOE Joint Genome Institute"/>
            <consortium name="Mycorrhizal Genomics Consortium"/>
            <person name="Kohler A."/>
            <person name="Kuo A."/>
            <person name="Nagy L.G."/>
            <person name="Floudas D."/>
            <person name="Copeland A."/>
            <person name="Barry K.W."/>
            <person name="Cichocki N."/>
            <person name="Veneault-Fourrey C."/>
            <person name="LaButti K."/>
            <person name="Lindquist E.A."/>
            <person name="Lipzen A."/>
            <person name="Lundell T."/>
            <person name="Morin E."/>
            <person name="Murat C."/>
            <person name="Riley R."/>
            <person name="Ohm R."/>
            <person name="Sun H."/>
            <person name="Tunlid A."/>
            <person name="Henrissat B."/>
            <person name="Grigoriev I.V."/>
            <person name="Hibbett D.S."/>
            <person name="Martin F."/>
        </authorList>
    </citation>
    <scope>NUCLEOTIDE SEQUENCE [LARGE SCALE GENOMIC DNA]</scope>
    <source>
        <strain evidence="2 3">FD-317 M1</strain>
    </source>
</reference>
<dbReference type="InterPro" id="IPR000073">
    <property type="entry name" value="AB_hydrolase_1"/>
</dbReference>
<dbReference type="SUPFAM" id="SSF53474">
    <property type="entry name" value="alpha/beta-Hydrolases"/>
    <property type="match status" value="1"/>
</dbReference>
<dbReference type="Gene3D" id="3.40.50.1820">
    <property type="entry name" value="alpha/beta hydrolase"/>
    <property type="match status" value="1"/>
</dbReference>
<dbReference type="HOGENOM" id="CLU_045014_0_0_1"/>
<keyword evidence="3" id="KW-1185">Reference proteome</keyword>
<protein>
    <recommendedName>
        <fullName evidence="1">AB hydrolase-1 domain-containing protein</fullName>
    </recommendedName>
</protein>
<dbReference type="EMBL" id="KN834802">
    <property type="protein sequence ID" value="KIK55870.1"/>
    <property type="molecule type" value="Genomic_DNA"/>
</dbReference>
<dbReference type="Proteomes" id="UP000053593">
    <property type="component" value="Unassembled WGS sequence"/>
</dbReference>
<dbReference type="Pfam" id="PF12697">
    <property type="entry name" value="Abhydrolase_6"/>
    <property type="match status" value="1"/>
</dbReference>
<organism evidence="2 3">
    <name type="scientific">Collybiopsis luxurians FD-317 M1</name>
    <dbReference type="NCBI Taxonomy" id="944289"/>
    <lineage>
        <taxon>Eukaryota</taxon>
        <taxon>Fungi</taxon>
        <taxon>Dikarya</taxon>
        <taxon>Basidiomycota</taxon>
        <taxon>Agaricomycotina</taxon>
        <taxon>Agaricomycetes</taxon>
        <taxon>Agaricomycetidae</taxon>
        <taxon>Agaricales</taxon>
        <taxon>Marasmiineae</taxon>
        <taxon>Omphalotaceae</taxon>
        <taxon>Collybiopsis</taxon>
        <taxon>Collybiopsis luxurians</taxon>
    </lineage>
</organism>
<accession>A0A0D0AYS6</accession>
<feature type="domain" description="AB hydrolase-1" evidence="1">
    <location>
        <begin position="30"/>
        <end position="325"/>
    </location>
</feature>
<evidence type="ECO:0000313" key="2">
    <source>
        <dbReference type="EMBL" id="KIK55870.1"/>
    </source>
</evidence>
<sequence>MPSFTLPNQIEFFYMDSGAPVKDDYSTFFIVHGHTYHSGLFFPLLSVGRARSHRIIVVNRREYPGSTPYNADELKVFAEGPDEARYKQLIGDGANLSLLLDGLVQFLSLPQTISIVGWSLGSTFALAMVASITTLSNGTRARLSKHVKRTIIWDAPSQPMGIPGKGYRPLPDVTLPPEVRGIEFRKWVTGYFNHGDLSKRNFDELNERNHDASRIRTFEDLPLEELMTIVDLAPGPKCDTPLCEPSFCKVENELVTRALFNTEVRAAWAGMKIWHMIGDRSIWNVITCWWTLEQKVKAAKASELAINFTTVEGANHFFMWDDPEGCMTKLEFCSRY</sequence>
<evidence type="ECO:0000313" key="3">
    <source>
        <dbReference type="Proteomes" id="UP000053593"/>
    </source>
</evidence>
<name>A0A0D0AYS6_9AGAR</name>
<gene>
    <name evidence="2" type="ORF">GYMLUDRAFT_1017204</name>
</gene>
<proteinExistence type="predicted"/>
<dbReference type="AlphaFoldDB" id="A0A0D0AYS6"/>
<dbReference type="InterPro" id="IPR029058">
    <property type="entry name" value="AB_hydrolase_fold"/>
</dbReference>
<evidence type="ECO:0000259" key="1">
    <source>
        <dbReference type="Pfam" id="PF12697"/>
    </source>
</evidence>
<dbReference type="OrthoDB" id="3251587at2759"/>